<sequence>MSDLFDDVRIGSLIIPNRLVRSATWEGMCEKDGTPTTKLENYYETLARGGIGLLISGYAFVRSDGKQLPGKMGIDSDDKIPALRRLTSAAHNNGSRIFCQLVHAGGQANAKETGSTPLAPSAIESSLYPATPREMSAQDIAEIIHAFSEGARRAKEAGFDGVQLHCAHGYLINQFFSPLTNKRTDRYGGSLEGRARFLQETFEAVREKVGPDYPVAIKLTACDNLEGGFSLEEAVEISRMLQHLGIDAIEVSSGTAASGNQTPVRQGIDTEEKEAYNATYATAIKRSVNLPVMVVGGIRSGTVAKRLLDAGQADFVALSRPLIREPDLPLRWRKDPLYRARCISCNGCFKPGLKEGGIYCVIDGIEQSDPNPAI</sequence>
<dbReference type="AlphaFoldDB" id="A0A831LJE1"/>
<comment type="caution">
    <text evidence="4">The sequence shown here is derived from an EMBL/GenBank/DDBJ whole genome shotgun (WGS) entry which is preliminary data.</text>
</comment>
<dbReference type="InterPro" id="IPR001155">
    <property type="entry name" value="OxRdtase_FMN_N"/>
</dbReference>
<evidence type="ECO:0000256" key="1">
    <source>
        <dbReference type="ARBA" id="ARBA00022630"/>
    </source>
</evidence>
<reference evidence="4" key="1">
    <citation type="journal article" date="2020" name="mSystems">
        <title>Genome- and Community-Level Interaction Insights into Carbon Utilization and Element Cycling Functions of Hydrothermarchaeota in Hydrothermal Sediment.</title>
        <authorList>
            <person name="Zhou Z."/>
            <person name="Liu Y."/>
            <person name="Xu W."/>
            <person name="Pan J."/>
            <person name="Luo Z.H."/>
            <person name="Li M."/>
        </authorList>
    </citation>
    <scope>NUCLEOTIDE SEQUENCE [LARGE SCALE GENOMIC DNA]</scope>
    <source>
        <strain evidence="4">SpSt-1220</strain>
    </source>
</reference>
<dbReference type="PANTHER" id="PTHR43656">
    <property type="entry name" value="BINDING OXIDOREDUCTASE, PUTATIVE (AFU_ORTHOLOGUE AFUA_2G08260)-RELATED"/>
    <property type="match status" value="1"/>
</dbReference>
<evidence type="ECO:0000256" key="2">
    <source>
        <dbReference type="ARBA" id="ARBA00023002"/>
    </source>
</evidence>
<name>A0A831LJE1_9BACT</name>
<dbReference type="Proteomes" id="UP000886162">
    <property type="component" value="Unassembled WGS sequence"/>
</dbReference>
<dbReference type="PANTHER" id="PTHR43656:SF2">
    <property type="entry name" value="BINDING OXIDOREDUCTASE, PUTATIVE (AFU_ORTHOLOGUE AFUA_2G08260)-RELATED"/>
    <property type="match status" value="1"/>
</dbReference>
<dbReference type="GO" id="GO:0016491">
    <property type="term" value="F:oxidoreductase activity"/>
    <property type="evidence" value="ECO:0007669"/>
    <property type="project" value="UniProtKB-KW"/>
</dbReference>
<proteinExistence type="predicted"/>
<dbReference type="Pfam" id="PF00724">
    <property type="entry name" value="Oxidored_FMN"/>
    <property type="match status" value="1"/>
</dbReference>
<dbReference type="CDD" id="cd02803">
    <property type="entry name" value="OYE_like_FMN_family"/>
    <property type="match status" value="1"/>
</dbReference>
<dbReference type="InterPro" id="IPR051799">
    <property type="entry name" value="NADH_flavin_oxidoreductase"/>
</dbReference>
<dbReference type="SUPFAM" id="SSF51395">
    <property type="entry name" value="FMN-linked oxidoreductases"/>
    <property type="match status" value="1"/>
</dbReference>
<evidence type="ECO:0000259" key="3">
    <source>
        <dbReference type="Pfam" id="PF00724"/>
    </source>
</evidence>
<gene>
    <name evidence="4" type="ORF">ENN94_04605</name>
</gene>
<keyword evidence="1" id="KW-0285">Flavoprotein</keyword>
<accession>A0A831LJE1</accession>
<keyword evidence="2" id="KW-0560">Oxidoreductase</keyword>
<evidence type="ECO:0000313" key="4">
    <source>
        <dbReference type="EMBL" id="HDR46963.1"/>
    </source>
</evidence>
<dbReference type="EMBL" id="DSDO01000319">
    <property type="protein sequence ID" value="HDR46963.1"/>
    <property type="molecule type" value="Genomic_DNA"/>
</dbReference>
<protein>
    <submittedName>
        <fullName evidence="4">NADH:flavin oxidoreductase</fullName>
    </submittedName>
</protein>
<dbReference type="InterPro" id="IPR013785">
    <property type="entry name" value="Aldolase_TIM"/>
</dbReference>
<feature type="domain" description="NADH:flavin oxidoreductase/NADH oxidase N-terminal" evidence="3">
    <location>
        <begin position="3"/>
        <end position="333"/>
    </location>
</feature>
<dbReference type="GO" id="GO:0010181">
    <property type="term" value="F:FMN binding"/>
    <property type="evidence" value="ECO:0007669"/>
    <property type="project" value="InterPro"/>
</dbReference>
<organism evidence="4">
    <name type="scientific">Geoalkalibacter subterraneus</name>
    <dbReference type="NCBI Taxonomy" id="483547"/>
    <lineage>
        <taxon>Bacteria</taxon>
        <taxon>Pseudomonadati</taxon>
        <taxon>Thermodesulfobacteriota</taxon>
        <taxon>Desulfuromonadia</taxon>
        <taxon>Desulfuromonadales</taxon>
        <taxon>Geoalkalibacteraceae</taxon>
        <taxon>Geoalkalibacter</taxon>
    </lineage>
</organism>
<dbReference type="Gene3D" id="3.20.20.70">
    <property type="entry name" value="Aldolase class I"/>
    <property type="match status" value="1"/>
</dbReference>